<dbReference type="PROSITE" id="PS50932">
    <property type="entry name" value="HTH_LACI_2"/>
    <property type="match status" value="1"/>
</dbReference>
<accession>A0A124G9T0</accession>
<comment type="caution">
    <text evidence="5">The sequence shown here is derived from an EMBL/GenBank/DDBJ whole genome shotgun (WGS) entry which is preliminary data.</text>
</comment>
<evidence type="ECO:0000313" key="6">
    <source>
        <dbReference type="Proteomes" id="UP000053244"/>
    </source>
</evidence>
<feature type="domain" description="HTH lacI-type" evidence="4">
    <location>
        <begin position="3"/>
        <end position="58"/>
    </location>
</feature>
<evidence type="ECO:0000256" key="2">
    <source>
        <dbReference type="ARBA" id="ARBA00023125"/>
    </source>
</evidence>
<dbReference type="EMBL" id="LLZH01000275">
    <property type="protein sequence ID" value="KUL29875.1"/>
    <property type="molecule type" value="Genomic_DNA"/>
</dbReference>
<dbReference type="InterPro" id="IPR010982">
    <property type="entry name" value="Lambda_DNA-bd_dom_sf"/>
</dbReference>
<organism evidence="5 6">
    <name type="scientific">Actinoplanes awajinensis subsp. mycoplanecinus</name>
    <dbReference type="NCBI Taxonomy" id="135947"/>
    <lineage>
        <taxon>Bacteria</taxon>
        <taxon>Bacillati</taxon>
        <taxon>Actinomycetota</taxon>
        <taxon>Actinomycetes</taxon>
        <taxon>Micromonosporales</taxon>
        <taxon>Micromonosporaceae</taxon>
        <taxon>Actinoplanes</taxon>
    </lineage>
</organism>
<dbReference type="Proteomes" id="UP000053244">
    <property type="component" value="Unassembled WGS sequence"/>
</dbReference>
<dbReference type="PANTHER" id="PTHR30146">
    <property type="entry name" value="LACI-RELATED TRANSCRIPTIONAL REPRESSOR"/>
    <property type="match status" value="1"/>
</dbReference>
<sequence>MRARMADIARQAQVSEATVSRVINDRPGVSPETRQAVLTALDVLGYERPERLRKRSAGLVGLVVPELDNPIFPAFAQVIESTLAQSGYTPVLCTQSPGGVTEDEYVEMLLDRQVSGIVFVSGLHADTTADVERYRRLLARPLPIVLVNGHTNGIDAPFVSCDEQLAGDLAVGHLASLGHRRIGMISGPHRFSPVQRKLAGYRVAIQRELGVPAAEVDDLVELTLFGVEGGEVAAERLLNKGVTGIICGSDLMALGAIRAARRRGMTVPTEVSIIGFDDSPLMAFTDPPLTTLRQPVSSMAVAAVRSLVDEINGHGSDRSEYLFRPELVVRNSTAMAPAHRALTANTPAA</sequence>
<proteinExistence type="predicted"/>
<dbReference type="SMART" id="SM00354">
    <property type="entry name" value="HTH_LACI"/>
    <property type="match status" value="1"/>
</dbReference>
<evidence type="ECO:0000256" key="3">
    <source>
        <dbReference type="ARBA" id="ARBA00023163"/>
    </source>
</evidence>
<keyword evidence="3" id="KW-0804">Transcription</keyword>
<keyword evidence="1" id="KW-0805">Transcription regulation</keyword>
<evidence type="ECO:0000313" key="5">
    <source>
        <dbReference type="EMBL" id="KUL29875.1"/>
    </source>
</evidence>
<dbReference type="CDD" id="cd01392">
    <property type="entry name" value="HTH_LacI"/>
    <property type="match status" value="1"/>
</dbReference>
<protein>
    <submittedName>
        <fullName evidence="5">LacI family transcriptional regulator</fullName>
    </submittedName>
</protein>
<name>A0A124G9T0_9ACTN</name>
<dbReference type="Gene3D" id="1.10.260.40">
    <property type="entry name" value="lambda repressor-like DNA-binding domains"/>
    <property type="match status" value="1"/>
</dbReference>
<dbReference type="CDD" id="cd06292">
    <property type="entry name" value="PBP1_AglR_RafR-like"/>
    <property type="match status" value="1"/>
</dbReference>
<dbReference type="RefSeq" id="WP_067696729.1">
    <property type="nucleotide sequence ID" value="NZ_LLZH01000275.1"/>
</dbReference>
<keyword evidence="2" id="KW-0238">DNA-binding</keyword>
<dbReference type="PANTHER" id="PTHR30146:SF153">
    <property type="entry name" value="LACTOSE OPERON REPRESSOR"/>
    <property type="match status" value="1"/>
</dbReference>
<dbReference type="GO" id="GO:0003700">
    <property type="term" value="F:DNA-binding transcription factor activity"/>
    <property type="evidence" value="ECO:0007669"/>
    <property type="project" value="TreeGrafter"/>
</dbReference>
<reference evidence="5 6" key="1">
    <citation type="submission" date="2015-10" db="EMBL/GenBank/DDBJ databases">
        <authorList>
            <person name="Gilbert D.G."/>
        </authorList>
    </citation>
    <scope>NUCLEOTIDE SEQUENCE [LARGE SCALE GENOMIC DNA]</scope>
    <source>
        <strain evidence="5 6">NRRL B-16712</strain>
    </source>
</reference>
<dbReference type="InterPro" id="IPR028082">
    <property type="entry name" value="Peripla_BP_I"/>
</dbReference>
<dbReference type="SUPFAM" id="SSF53822">
    <property type="entry name" value="Periplasmic binding protein-like I"/>
    <property type="match status" value="1"/>
</dbReference>
<dbReference type="AlphaFoldDB" id="A0A124G9T0"/>
<dbReference type="PROSITE" id="PS00356">
    <property type="entry name" value="HTH_LACI_1"/>
    <property type="match status" value="1"/>
</dbReference>
<evidence type="ECO:0000256" key="1">
    <source>
        <dbReference type="ARBA" id="ARBA00023015"/>
    </source>
</evidence>
<dbReference type="SUPFAM" id="SSF47413">
    <property type="entry name" value="lambda repressor-like DNA-binding domains"/>
    <property type="match status" value="1"/>
</dbReference>
<dbReference type="GO" id="GO:0000976">
    <property type="term" value="F:transcription cis-regulatory region binding"/>
    <property type="evidence" value="ECO:0007669"/>
    <property type="project" value="TreeGrafter"/>
</dbReference>
<dbReference type="InterPro" id="IPR046335">
    <property type="entry name" value="LacI/GalR-like_sensor"/>
</dbReference>
<evidence type="ECO:0000259" key="4">
    <source>
        <dbReference type="PROSITE" id="PS50932"/>
    </source>
</evidence>
<dbReference type="Pfam" id="PF00356">
    <property type="entry name" value="LacI"/>
    <property type="match status" value="1"/>
</dbReference>
<dbReference type="OrthoDB" id="3324394at2"/>
<dbReference type="InterPro" id="IPR000843">
    <property type="entry name" value="HTH_LacI"/>
</dbReference>
<gene>
    <name evidence="5" type="ORF">ADL15_26395</name>
</gene>
<keyword evidence="6" id="KW-1185">Reference proteome</keyword>
<dbReference type="Pfam" id="PF13377">
    <property type="entry name" value="Peripla_BP_3"/>
    <property type="match status" value="1"/>
</dbReference>
<dbReference type="Gene3D" id="3.40.50.2300">
    <property type="match status" value="2"/>
</dbReference>